<feature type="region of interest" description="Disordered" evidence="5">
    <location>
        <begin position="482"/>
        <end position="557"/>
    </location>
</feature>
<feature type="compositionally biased region" description="Acidic residues" evidence="5">
    <location>
        <begin position="509"/>
        <end position="535"/>
    </location>
</feature>
<evidence type="ECO:0000256" key="5">
    <source>
        <dbReference type="SAM" id="MobiDB-lite"/>
    </source>
</evidence>
<sequence length="557" mass="59865">MATARKFPKPQPSSPINFGRCFLTVLALNTHNPKQTGSMASSFLSGSIEFPGSLIAVSLPYKSMNHRKLKHGDFNPVVRRLDLVQKQEEPKKSSIRGVVQTLAVSRGRQDGELLALAHSTSCISLVDLPSPSSAPASKRNSLEVVKIYDTTSAIKPANKHLSLDFLPTSNNLLHSTTQGYLSLFDTSDLSAAVQTRRLPANLKALRPTASGQHFAYAGKEVDVSLWDTERAFTEKPVVDGVDSKKRKATEETNKKKAKANKEALLPGEVWRAKNIQNDNLGLRPAISHLCLTYLNDTSSSASSSLPLIATGTSSGHIRSYDPRAQRKPTSDWKVIPPSGGTGGVGTIVSSWAEGRENEIWFGETGAGGGRVGLCDRRTGRVVYFISGSTSTATSLLPLSSTPSPNTLLSLAQDGTISINLTNPLPANPKATPEKGFTVARVGGSTGGPVLLPEGTERGWGVSESVLADEGRIIKPLSAHQKRALEDAKEEDEQDEDGDEGDVWEGMGEIVDDELEADSESDSGFDSEDEEDDEQGVEVTVVDEAEKKKPNKKARVKI</sequence>
<evidence type="ECO:0000256" key="4">
    <source>
        <dbReference type="ARBA" id="ARBA00014234"/>
    </source>
</evidence>
<dbReference type="GO" id="GO:0005730">
    <property type="term" value="C:nucleolus"/>
    <property type="evidence" value="ECO:0007669"/>
    <property type="project" value="InterPro"/>
</dbReference>
<dbReference type="GO" id="GO:0042273">
    <property type="term" value="P:ribosomal large subunit biogenesis"/>
    <property type="evidence" value="ECO:0007669"/>
    <property type="project" value="InterPro"/>
</dbReference>
<evidence type="ECO:0000256" key="2">
    <source>
        <dbReference type="ARBA" id="ARBA00007861"/>
    </source>
</evidence>
<evidence type="ECO:0000313" key="6">
    <source>
        <dbReference type="EMBL" id="CDZ96877.1"/>
    </source>
</evidence>
<dbReference type="PANTHER" id="PTHR16038:SF4">
    <property type="entry name" value="WD REPEAT-CONTAINING PROTEIN 74"/>
    <property type="match status" value="1"/>
</dbReference>
<comment type="function">
    <text evidence="1">Involved in the biogenesis of the 60S ribosomal subunit.</text>
</comment>
<dbReference type="AlphaFoldDB" id="A0A0F7SIT3"/>
<accession>A0A0F7SIT3</accession>
<dbReference type="InterPro" id="IPR036322">
    <property type="entry name" value="WD40_repeat_dom_sf"/>
</dbReference>
<feature type="compositionally biased region" description="Acidic residues" evidence="5">
    <location>
        <begin position="487"/>
        <end position="502"/>
    </location>
</feature>
<organism evidence="6">
    <name type="scientific">Phaffia rhodozyma</name>
    <name type="common">Yeast</name>
    <name type="synonym">Xanthophyllomyces dendrorhous</name>
    <dbReference type="NCBI Taxonomy" id="264483"/>
    <lineage>
        <taxon>Eukaryota</taxon>
        <taxon>Fungi</taxon>
        <taxon>Dikarya</taxon>
        <taxon>Basidiomycota</taxon>
        <taxon>Agaricomycotina</taxon>
        <taxon>Tremellomycetes</taxon>
        <taxon>Cystofilobasidiales</taxon>
        <taxon>Mrakiaceae</taxon>
        <taxon>Phaffia</taxon>
    </lineage>
</organism>
<dbReference type="EMBL" id="LN483167">
    <property type="protein sequence ID" value="CDZ96877.1"/>
    <property type="molecule type" value="Genomic_DNA"/>
</dbReference>
<feature type="region of interest" description="Disordered" evidence="5">
    <location>
        <begin position="316"/>
        <end position="339"/>
    </location>
</feature>
<feature type="compositionally biased region" description="Basic and acidic residues" evidence="5">
    <location>
        <begin position="318"/>
        <end position="330"/>
    </location>
</feature>
<protein>
    <recommendedName>
        <fullName evidence="4">Ribosome biogenesis protein NSA1</fullName>
    </recommendedName>
</protein>
<proteinExistence type="inferred from homology"/>
<dbReference type="PANTHER" id="PTHR16038">
    <property type="entry name" value="NOP SEVEN ASSOCIATED PROTEIN 1"/>
    <property type="match status" value="1"/>
</dbReference>
<dbReference type="Gene3D" id="2.130.10.10">
    <property type="entry name" value="YVTN repeat-like/Quinoprotein amine dehydrogenase"/>
    <property type="match status" value="1"/>
</dbReference>
<comment type="similarity">
    <text evidence="2">Belongs to the NSA1 family.</text>
</comment>
<dbReference type="InterPro" id="IPR015943">
    <property type="entry name" value="WD40/YVTN_repeat-like_dom_sf"/>
</dbReference>
<dbReference type="SUPFAM" id="SSF50978">
    <property type="entry name" value="WD40 repeat-like"/>
    <property type="match status" value="1"/>
</dbReference>
<dbReference type="GO" id="GO:0030687">
    <property type="term" value="C:preribosome, large subunit precursor"/>
    <property type="evidence" value="ECO:0007669"/>
    <property type="project" value="TreeGrafter"/>
</dbReference>
<name>A0A0F7SIT3_PHARH</name>
<comment type="subunit">
    <text evidence="3">Component of the pre-66S ribosomal particle.</text>
</comment>
<feature type="compositionally biased region" description="Basic residues" evidence="5">
    <location>
        <begin position="548"/>
        <end position="557"/>
    </location>
</feature>
<dbReference type="InterPro" id="IPR037379">
    <property type="entry name" value="WDR74/Nsa1"/>
</dbReference>
<evidence type="ECO:0000256" key="1">
    <source>
        <dbReference type="ARBA" id="ARBA00002889"/>
    </source>
</evidence>
<reference evidence="6" key="1">
    <citation type="submission" date="2014-08" db="EMBL/GenBank/DDBJ databases">
        <authorList>
            <person name="Sharma Rahul"/>
            <person name="Thines Marco"/>
        </authorList>
    </citation>
    <scope>NUCLEOTIDE SEQUENCE</scope>
</reference>
<evidence type="ECO:0000256" key="3">
    <source>
        <dbReference type="ARBA" id="ARBA00011187"/>
    </source>
</evidence>